<evidence type="ECO:0000256" key="1">
    <source>
        <dbReference type="ARBA" id="ARBA00006738"/>
    </source>
</evidence>
<name>A0A1E5G645_9FIRM</name>
<dbReference type="PANTHER" id="PTHR34039:SF1">
    <property type="entry name" value="UPF0102 PROTEIN YRAN"/>
    <property type="match status" value="1"/>
</dbReference>
<dbReference type="InterPro" id="IPR011856">
    <property type="entry name" value="tRNA_endonuc-like_dom_sf"/>
</dbReference>
<dbReference type="Gene3D" id="3.40.1350.10">
    <property type="match status" value="1"/>
</dbReference>
<reference evidence="3 4" key="1">
    <citation type="submission" date="2016-09" db="EMBL/GenBank/DDBJ databases">
        <title>Draft genome sequence for the type strain of Desulfuribacillus alkaliarsenatis AHT28, an obligately anaerobic, sulfidogenic bacterium isolated from Russian soda lake sediments.</title>
        <authorList>
            <person name="Abin C.A."/>
            <person name="Hollibaugh J.T."/>
        </authorList>
    </citation>
    <scope>NUCLEOTIDE SEQUENCE [LARGE SCALE GENOMIC DNA]</scope>
    <source>
        <strain evidence="3 4">AHT28</strain>
    </source>
</reference>
<dbReference type="InterPro" id="IPR011335">
    <property type="entry name" value="Restrct_endonuc-II-like"/>
</dbReference>
<keyword evidence="4" id="KW-1185">Reference proteome</keyword>
<sequence>MNNKELGNIGEAIALKYLENQGYKLVARNWRYRHRELDLVLQCPKGILVVVEVKLRTTHSKGTGLEAVTTNKLEIIHQLINMFILKNHKYRNNQIRIDVVSVDYDKERGLATNITHIKGV</sequence>
<dbReference type="EMBL" id="MIJE01000001">
    <property type="protein sequence ID" value="OEF98579.1"/>
    <property type="molecule type" value="Genomic_DNA"/>
</dbReference>
<dbReference type="GO" id="GO:0003676">
    <property type="term" value="F:nucleic acid binding"/>
    <property type="evidence" value="ECO:0007669"/>
    <property type="project" value="InterPro"/>
</dbReference>
<dbReference type="InterPro" id="IPR003509">
    <property type="entry name" value="UPF0102_YraN-like"/>
</dbReference>
<gene>
    <name evidence="3" type="ORF">BHF68_02645</name>
</gene>
<dbReference type="HAMAP" id="MF_00048">
    <property type="entry name" value="UPF0102"/>
    <property type="match status" value="1"/>
</dbReference>
<dbReference type="OrthoDB" id="9802516at2"/>
<dbReference type="AlphaFoldDB" id="A0A1E5G645"/>
<dbReference type="RefSeq" id="WP_069642071.1">
    <property type="nucleotide sequence ID" value="NZ_MIJE01000001.1"/>
</dbReference>
<evidence type="ECO:0000313" key="4">
    <source>
        <dbReference type="Proteomes" id="UP000094296"/>
    </source>
</evidence>
<accession>A0A1E5G645</accession>
<dbReference type="Proteomes" id="UP000094296">
    <property type="component" value="Unassembled WGS sequence"/>
</dbReference>
<comment type="similarity">
    <text evidence="1 2">Belongs to the UPF0102 family.</text>
</comment>
<protein>
    <recommendedName>
        <fullName evidence="2">UPF0102 protein BHF68_02645</fullName>
    </recommendedName>
</protein>
<dbReference type="Pfam" id="PF02021">
    <property type="entry name" value="UPF0102"/>
    <property type="match status" value="1"/>
</dbReference>
<proteinExistence type="inferred from homology"/>
<evidence type="ECO:0000313" key="3">
    <source>
        <dbReference type="EMBL" id="OEF98579.1"/>
    </source>
</evidence>
<evidence type="ECO:0000256" key="2">
    <source>
        <dbReference type="HAMAP-Rule" id="MF_00048"/>
    </source>
</evidence>
<dbReference type="PANTHER" id="PTHR34039">
    <property type="entry name" value="UPF0102 PROTEIN YRAN"/>
    <property type="match status" value="1"/>
</dbReference>
<dbReference type="SUPFAM" id="SSF52980">
    <property type="entry name" value="Restriction endonuclease-like"/>
    <property type="match status" value="1"/>
</dbReference>
<dbReference type="STRING" id="766136.BHF68_02645"/>
<organism evidence="3 4">
    <name type="scientific">Desulfuribacillus alkaliarsenatis</name>
    <dbReference type="NCBI Taxonomy" id="766136"/>
    <lineage>
        <taxon>Bacteria</taxon>
        <taxon>Bacillati</taxon>
        <taxon>Bacillota</taxon>
        <taxon>Desulfuribacillia</taxon>
        <taxon>Desulfuribacillales</taxon>
        <taxon>Desulfuribacillaceae</taxon>
        <taxon>Desulfuribacillus</taxon>
    </lineage>
</organism>
<comment type="caution">
    <text evidence="3">The sequence shown here is derived from an EMBL/GenBank/DDBJ whole genome shotgun (WGS) entry which is preliminary data.</text>
</comment>